<reference evidence="2" key="2">
    <citation type="submission" date="2022-01" db="EMBL/GenBank/DDBJ databases">
        <authorList>
            <person name="Yamashiro T."/>
            <person name="Shiraishi A."/>
            <person name="Satake H."/>
            <person name="Nakayama K."/>
        </authorList>
    </citation>
    <scope>NUCLEOTIDE SEQUENCE</scope>
</reference>
<keyword evidence="1" id="KW-0436">Ligase</keyword>
<dbReference type="Gene3D" id="3.40.50.12780">
    <property type="entry name" value="N-terminal domain of ligase-like"/>
    <property type="match status" value="1"/>
</dbReference>
<keyword evidence="3" id="KW-1185">Reference proteome</keyword>
<reference evidence="2" key="1">
    <citation type="journal article" date="2022" name="Int. J. Mol. Sci.">
        <title>Draft Genome of Tanacetum Coccineum: Genomic Comparison of Closely Related Tanacetum-Family Plants.</title>
        <authorList>
            <person name="Yamashiro T."/>
            <person name="Shiraishi A."/>
            <person name="Nakayama K."/>
            <person name="Satake H."/>
        </authorList>
    </citation>
    <scope>NUCLEOTIDE SEQUENCE</scope>
</reference>
<dbReference type="PANTHER" id="PTHR24096">
    <property type="entry name" value="LONG-CHAIN-FATTY-ACID--COA LIGASE"/>
    <property type="match status" value="1"/>
</dbReference>
<evidence type="ECO:0000313" key="2">
    <source>
        <dbReference type="EMBL" id="GJT01237.1"/>
    </source>
</evidence>
<evidence type="ECO:0000256" key="1">
    <source>
        <dbReference type="ARBA" id="ARBA00022598"/>
    </source>
</evidence>
<organism evidence="2 3">
    <name type="scientific">Tanacetum coccineum</name>
    <dbReference type="NCBI Taxonomy" id="301880"/>
    <lineage>
        <taxon>Eukaryota</taxon>
        <taxon>Viridiplantae</taxon>
        <taxon>Streptophyta</taxon>
        <taxon>Embryophyta</taxon>
        <taxon>Tracheophyta</taxon>
        <taxon>Spermatophyta</taxon>
        <taxon>Magnoliopsida</taxon>
        <taxon>eudicotyledons</taxon>
        <taxon>Gunneridae</taxon>
        <taxon>Pentapetalae</taxon>
        <taxon>asterids</taxon>
        <taxon>campanulids</taxon>
        <taxon>Asterales</taxon>
        <taxon>Asteraceae</taxon>
        <taxon>Asteroideae</taxon>
        <taxon>Anthemideae</taxon>
        <taxon>Anthemidinae</taxon>
        <taxon>Tanacetum</taxon>
    </lineage>
</organism>
<name>A0ABQ5AHZ9_9ASTR</name>
<protein>
    <submittedName>
        <fullName evidence="2">4-coumarate--CoA ligase 5-like protein</fullName>
    </submittedName>
</protein>
<accession>A0ABQ5AHZ9</accession>
<gene>
    <name evidence="2" type="ORF">Tco_0822406</name>
</gene>
<dbReference type="PANTHER" id="PTHR24096:SF376">
    <property type="entry name" value="AMP-DEPENDENT SYNTHETASE AND LIGASE FAMILY PROTEIN-RELATED"/>
    <property type="match status" value="1"/>
</dbReference>
<dbReference type="EMBL" id="BQNB010012256">
    <property type="protein sequence ID" value="GJT01237.1"/>
    <property type="molecule type" value="Genomic_DNA"/>
</dbReference>
<evidence type="ECO:0000313" key="3">
    <source>
        <dbReference type="Proteomes" id="UP001151760"/>
    </source>
</evidence>
<dbReference type="SUPFAM" id="SSF56801">
    <property type="entry name" value="Acetyl-CoA synthetase-like"/>
    <property type="match status" value="1"/>
</dbReference>
<proteinExistence type="predicted"/>
<comment type="caution">
    <text evidence="2">The sequence shown here is derived from an EMBL/GenBank/DDBJ whole genome shotgun (WGS) entry which is preliminary data.</text>
</comment>
<dbReference type="Gene3D" id="3.40.50.980">
    <property type="match status" value="1"/>
</dbReference>
<sequence length="403" mass="44525">MIEGDLRFLQAAAKAHSGLVGELYTCMQKRIVFFAEANEHGDQPMLNIQVDVSTPVEFAHRMALISYDIYKSAVENFGGDYMNTAKANSLCLNSLQRYEEIAVLVQRASLVTCLHCCNVELVAISIELMPSLLSEEKAYYHQLKMILSSWRIRHLQAMRTLAQLEDGVAPCEAQMESWKTNLSIMVSKERKSLQQYSNYKSSVLHSQPKLTVGTPAYTVGNTFLTPGNEGRRLMPSLLPLGRLDLVAMFGTTTVLMQRFDFQGMLEAIQSYKFNGIPVVPPGILGLVKYNGGGYDLSLLRSVVGIKALTESCGAAGELPFSSRVKIVTPPAGELCLKGPAVMKGYLGNEAATHATMVNDGWLRTGDICYFDADGYLFIVDRIKELSKHEGYQLCNSTSLLMCL</sequence>
<dbReference type="Proteomes" id="UP001151760">
    <property type="component" value="Unassembled WGS sequence"/>
</dbReference>
<dbReference type="InterPro" id="IPR042099">
    <property type="entry name" value="ANL_N_sf"/>
</dbReference>